<proteinExistence type="predicted"/>
<evidence type="ECO:0008006" key="3">
    <source>
        <dbReference type="Google" id="ProtNLM"/>
    </source>
</evidence>
<keyword evidence="2" id="KW-1185">Reference proteome</keyword>
<dbReference type="AlphaFoldDB" id="A0A238YQN1"/>
<dbReference type="Proteomes" id="UP000198415">
    <property type="component" value="Unassembled WGS sequence"/>
</dbReference>
<protein>
    <recommendedName>
        <fullName evidence="3">Antibiotic biosynthesis monooxygenase</fullName>
    </recommendedName>
</protein>
<reference evidence="1 2" key="1">
    <citation type="submission" date="2017-06" db="EMBL/GenBank/DDBJ databases">
        <authorList>
            <person name="Kim H.J."/>
            <person name="Triplett B.A."/>
        </authorList>
    </citation>
    <scope>NUCLEOTIDE SEQUENCE [LARGE SCALE GENOMIC DNA]</scope>
    <source>
        <strain evidence="1 2">DSM 43151</strain>
    </source>
</reference>
<name>A0A238YQN1_9ACTN</name>
<organism evidence="1 2">
    <name type="scientific">Actinoplanes regularis</name>
    <dbReference type="NCBI Taxonomy" id="52697"/>
    <lineage>
        <taxon>Bacteria</taxon>
        <taxon>Bacillati</taxon>
        <taxon>Actinomycetota</taxon>
        <taxon>Actinomycetes</taxon>
        <taxon>Micromonosporales</taxon>
        <taxon>Micromonosporaceae</taxon>
        <taxon>Actinoplanes</taxon>
    </lineage>
</organism>
<dbReference type="EMBL" id="FZNR01000005">
    <property type="protein sequence ID" value="SNR73457.1"/>
    <property type="molecule type" value="Genomic_DNA"/>
</dbReference>
<dbReference type="SUPFAM" id="SSF54909">
    <property type="entry name" value="Dimeric alpha+beta barrel"/>
    <property type="match status" value="1"/>
</dbReference>
<dbReference type="OrthoDB" id="7210869at2"/>
<dbReference type="InterPro" id="IPR011008">
    <property type="entry name" value="Dimeric_a/b-barrel"/>
</dbReference>
<gene>
    <name evidence="1" type="ORF">SAMN06264365_105106</name>
</gene>
<evidence type="ECO:0000313" key="2">
    <source>
        <dbReference type="Proteomes" id="UP000198415"/>
    </source>
</evidence>
<evidence type="ECO:0000313" key="1">
    <source>
        <dbReference type="EMBL" id="SNR73457.1"/>
    </source>
</evidence>
<sequence length="99" mass="11575">MWRGWVRTERVHEYVDYIARTGLVGYRETSGNLGAEMWTRDLGDGRTEVTTLSWWESLDHIRAFAGDDISQAVFYPQDDEYLVDRETTVTHHEVARRPA</sequence>
<accession>A0A238YQN1</accession>